<comment type="caution">
    <text evidence="3">The sequence shown here is derived from an EMBL/GenBank/DDBJ whole genome shotgun (WGS) entry which is preliminary data.</text>
</comment>
<dbReference type="eggNOG" id="COG0639">
    <property type="taxonomic scope" value="Bacteria"/>
</dbReference>
<organism evidence="3 4">
    <name type="scientific">Paenibacillus elgii</name>
    <dbReference type="NCBI Taxonomy" id="189691"/>
    <lineage>
        <taxon>Bacteria</taxon>
        <taxon>Bacillati</taxon>
        <taxon>Bacillota</taxon>
        <taxon>Bacilli</taxon>
        <taxon>Bacillales</taxon>
        <taxon>Paenibacillaceae</taxon>
        <taxon>Paenibacillus</taxon>
    </lineage>
</organism>
<dbReference type="Proteomes" id="UP000076563">
    <property type="component" value="Unassembled WGS sequence"/>
</dbReference>
<sequence length="253" mass="28279">MDNIAVISDIHGNLPALEAVVQDIRRRHIRRIVCLGDLVGKGPQPCEAVDRIRELCETTVQGNWDHGINNPQDKETGLWQQRLLGTERLRYLRELPFSAELWLSGRRVRLFHASAQSIYHRVLRKANKKEKLAMFENTDQTGGFAGTELTPDVIGYGDIHVPYVQTLKSKEGQGLLLFNTGSVGAPYDGLPYASYAILEGETSHPACLEPAPFSVQLVRVPYDVEQAVAIAERVGLPNLERFIGEIRSGIERK</sequence>
<evidence type="ECO:0000259" key="2">
    <source>
        <dbReference type="Pfam" id="PF12850"/>
    </source>
</evidence>
<evidence type="ECO:0000256" key="1">
    <source>
        <dbReference type="ARBA" id="ARBA00008950"/>
    </source>
</evidence>
<dbReference type="InterPro" id="IPR011152">
    <property type="entry name" value="Pesterase_MJ0912"/>
</dbReference>
<protein>
    <submittedName>
        <fullName evidence="3">Serine/threonine protein phosphatase</fullName>
    </submittedName>
</protein>
<dbReference type="InterPro" id="IPR029052">
    <property type="entry name" value="Metallo-depent_PP-like"/>
</dbReference>
<name>A0A161U5E0_9BACL</name>
<dbReference type="PANTHER" id="PTHR42850">
    <property type="entry name" value="METALLOPHOSPHOESTERASE"/>
    <property type="match status" value="1"/>
</dbReference>
<dbReference type="STRING" id="1007103.GCA_000213315_07212"/>
<dbReference type="RefSeq" id="WP_063179739.1">
    <property type="nucleotide sequence ID" value="NZ_LQRA01000047.1"/>
</dbReference>
<evidence type="ECO:0000313" key="3">
    <source>
        <dbReference type="EMBL" id="KZE80596.1"/>
    </source>
</evidence>
<dbReference type="Pfam" id="PF12850">
    <property type="entry name" value="Metallophos_2"/>
    <property type="match status" value="1"/>
</dbReference>
<dbReference type="InterPro" id="IPR024654">
    <property type="entry name" value="Calcineurin-like_PHP_lpxH"/>
</dbReference>
<feature type="domain" description="Calcineurin-like phosphoesterase" evidence="2">
    <location>
        <begin position="3"/>
        <end position="201"/>
    </location>
</feature>
<dbReference type="SUPFAM" id="SSF56300">
    <property type="entry name" value="Metallo-dependent phosphatases"/>
    <property type="match status" value="1"/>
</dbReference>
<comment type="similarity">
    <text evidence="1">Belongs to the metallophosphoesterase superfamily. YfcE family.</text>
</comment>
<dbReference type="GO" id="GO:0005737">
    <property type="term" value="C:cytoplasm"/>
    <property type="evidence" value="ECO:0007669"/>
    <property type="project" value="TreeGrafter"/>
</dbReference>
<dbReference type="EMBL" id="LQRA01000047">
    <property type="protein sequence ID" value="KZE80596.1"/>
    <property type="molecule type" value="Genomic_DNA"/>
</dbReference>
<keyword evidence="4" id="KW-1185">Reference proteome</keyword>
<dbReference type="PIRSF" id="PIRSF000883">
    <property type="entry name" value="Pesterase_MJ0912"/>
    <property type="match status" value="1"/>
</dbReference>
<dbReference type="AlphaFoldDB" id="A0A161U5E0"/>
<reference evidence="4" key="1">
    <citation type="submission" date="2016-01" db="EMBL/GenBank/DDBJ databases">
        <title>Draft genome of Chromobacterium sp. F49.</title>
        <authorList>
            <person name="Hong K.W."/>
        </authorList>
    </citation>
    <scope>NUCLEOTIDE SEQUENCE [LARGE SCALE GENOMIC DNA]</scope>
    <source>
        <strain evidence="4">M63</strain>
    </source>
</reference>
<evidence type="ECO:0000313" key="4">
    <source>
        <dbReference type="Proteomes" id="UP000076563"/>
    </source>
</evidence>
<accession>A0A161U5E0</accession>
<dbReference type="GO" id="GO:0016791">
    <property type="term" value="F:phosphatase activity"/>
    <property type="evidence" value="ECO:0007669"/>
    <property type="project" value="TreeGrafter"/>
</dbReference>
<dbReference type="PANTHER" id="PTHR42850:SF2">
    <property type="entry name" value="BLL5683 PROTEIN"/>
    <property type="match status" value="1"/>
</dbReference>
<proteinExistence type="inferred from homology"/>
<dbReference type="InterPro" id="IPR050126">
    <property type="entry name" value="Ap4A_hydrolase"/>
</dbReference>
<dbReference type="OrthoDB" id="9813918at2"/>
<dbReference type="Gene3D" id="3.60.21.10">
    <property type="match status" value="1"/>
</dbReference>
<dbReference type="CDD" id="cd00838">
    <property type="entry name" value="MPP_superfamily"/>
    <property type="match status" value="1"/>
</dbReference>
<gene>
    <name evidence="3" type="ORF">AV654_11690</name>
</gene>